<proteinExistence type="inferred from homology"/>
<dbReference type="GO" id="GO:0016787">
    <property type="term" value="F:hydrolase activity"/>
    <property type="evidence" value="ECO:0007669"/>
    <property type="project" value="InterPro"/>
</dbReference>
<name>A0A3D9L959_MARFU</name>
<dbReference type="InterPro" id="IPR006680">
    <property type="entry name" value="Amidohydro-rel"/>
</dbReference>
<feature type="domain" description="Amidohydrolase-related" evidence="2">
    <location>
        <begin position="2"/>
        <end position="276"/>
    </location>
</feature>
<dbReference type="PANTHER" id="PTHR43569:SF2">
    <property type="entry name" value="AMIDOHYDROLASE-RELATED DOMAIN-CONTAINING PROTEIN"/>
    <property type="match status" value="1"/>
</dbReference>
<dbReference type="AlphaFoldDB" id="A0A3D9L959"/>
<keyword evidence="4" id="KW-1185">Reference proteome</keyword>
<dbReference type="RefSeq" id="WP_115866548.1">
    <property type="nucleotide sequence ID" value="NZ_QREG01000002.1"/>
</dbReference>
<comment type="similarity">
    <text evidence="1">Belongs to the metallo-dependent hydrolases superfamily.</text>
</comment>
<dbReference type="PANTHER" id="PTHR43569">
    <property type="entry name" value="AMIDOHYDROLASE"/>
    <property type="match status" value="1"/>
</dbReference>
<accession>A0A3D9L959</accession>
<dbReference type="Proteomes" id="UP000256779">
    <property type="component" value="Unassembled WGS sequence"/>
</dbReference>
<organism evidence="3 4">
    <name type="scientific">Marinoscillum furvescens DSM 4134</name>
    <dbReference type="NCBI Taxonomy" id="1122208"/>
    <lineage>
        <taxon>Bacteria</taxon>
        <taxon>Pseudomonadati</taxon>
        <taxon>Bacteroidota</taxon>
        <taxon>Cytophagia</taxon>
        <taxon>Cytophagales</taxon>
        <taxon>Reichenbachiellaceae</taxon>
        <taxon>Marinoscillum</taxon>
    </lineage>
</organism>
<protein>
    <submittedName>
        <fullName evidence="3">L-fuconolactonase</fullName>
    </submittedName>
</protein>
<dbReference type="InterPro" id="IPR032466">
    <property type="entry name" value="Metal_Hydrolase"/>
</dbReference>
<dbReference type="Gene3D" id="3.20.20.140">
    <property type="entry name" value="Metal-dependent hydrolases"/>
    <property type="match status" value="1"/>
</dbReference>
<evidence type="ECO:0000313" key="4">
    <source>
        <dbReference type="Proteomes" id="UP000256779"/>
    </source>
</evidence>
<dbReference type="SUPFAM" id="SSF51556">
    <property type="entry name" value="Metallo-dependent hydrolases"/>
    <property type="match status" value="1"/>
</dbReference>
<dbReference type="EMBL" id="QREG01000002">
    <property type="protein sequence ID" value="REE02007.1"/>
    <property type="molecule type" value="Genomic_DNA"/>
</dbReference>
<evidence type="ECO:0000259" key="2">
    <source>
        <dbReference type="Pfam" id="PF04909"/>
    </source>
</evidence>
<dbReference type="Pfam" id="PF04909">
    <property type="entry name" value="Amidohydro_2"/>
    <property type="match status" value="1"/>
</dbReference>
<dbReference type="InterPro" id="IPR052350">
    <property type="entry name" value="Metallo-dep_Lactonases"/>
</dbReference>
<reference evidence="3 4" key="1">
    <citation type="submission" date="2018-07" db="EMBL/GenBank/DDBJ databases">
        <title>Genomic Encyclopedia of Type Strains, Phase IV (KMG-IV): sequencing the most valuable type-strain genomes for metagenomic binning, comparative biology and taxonomic classification.</title>
        <authorList>
            <person name="Goeker M."/>
        </authorList>
    </citation>
    <scope>NUCLEOTIDE SEQUENCE [LARGE SCALE GENOMIC DNA]</scope>
    <source>
        <strain evidence="3 4">DSM 4134</strain>
    </source>
</reference>
<comment type="caution">
    <text evidence="3">The sequence shown here is derived from an EMBL/GenBank/DDBJ whole genome shotgun (WGS) entry which is preliminary data.</text>
</comment>
<dbReference type="OrthoDB" id="5450317at2"/>
<sequence>MIDAHQHFWKFDPVRDSWIDDSMQVLKRDFMPEDLHPLMVENGVEGCVAVQADQSLTETKFLLDLAEKHAFVSGVVGWVDLMSRDLAGTLDIFTTSSYLKGFRHILQAENEGFMLQPSFIQGLKTLSTSGYTYDLLIYENQLDEALRLVRQLPDLPVVVDHLAKPAIAHHQGEDLHHWKAKMKAMATHENVMVKLSGMVTEANWTNWTYEQLKPYMEVVLDCFSPERVMFGSDWPVCTLAASYHQVVEHIKRFCQELSDTESAQILGLNAKKFYNL</sequence>
<evidence type="ECO:0000313" key="3">
    <source>
        <dbReference type="EMBL" id="REE02007.1"/>
    </source>
</evidence>
<gene>
    <name evidence="3" type="ORF">C7460_10225</name>
</gene>
<evidence type="ECO:0000256" key="1">
    <source>
        <dbReference type="ARBA" id="ARBA00038310"/>
    </source>
</evidence>